<feature type="domain" description="HTH lysR-type" evidence="5">
    <location>
        <begin position="9"/>
        <end position="66"/>
    </location>
</feature>
<keyword evidence="4" id="KW-0804">Transcription</keyword>
<dbReference type="InterPro" id="IPR005119">
    <property type="entry name" value="LysR_subst-bd"/>
</dbReference>
<dbReference type="SUPFAM" id="SSF53850">
    <property type="entry name" value="Periplasmic binding protein-like II"/>
    <property type="match status" value="1"/>
</dbReference>
<dbReference type="RefSeq" id="WP_353499488.1">
    <property type="nucleotide sequence ID" value="NZ_CP115921.1"/>
</dbReference>
<reference evidence="6" key="1">
    <citation type="submission" date="2023-01" db="EMBL/GenBank/DDBJ databases">
        <title>Vibrio sp. CB1-14 genome sequencing.</title>
        <authorList>
            <person name="Otstavnykh N."/>
            <person name="Isaeva M."/>
            <person name="Meleshko D."/>
        </authorList>
    </citation>
    <scope>NUCLEOTIDE SEQUENCE</scope>
    <source>
        <strain evidence="6">CB1-14</strain>
    </source>
</reference>
<dbReference type="InterPro" id="IPR036390">
    <property type="entry name" value="WH_DNA-bd_sf"/>
</dbReference>
<dbReference type="EMBL" id="CP115921">
    <property type="protein sequence ID" value="XCD18343.1"/>
    <property type="molecule type" value="Genomic_DNA"/>
</dbReference>
<dbReference type="Gene3D" id="3.40.190.10">
    <property type="entry name" value="Periplasmic binding protein-like II"/>
    <property type="match status" value="2"/>
</dbReference>
<dbReference type="Pfam" id="PF00126">
    <property type="entry name" value="HTH_1"/>
    <property type="match status" value="1"/>
</dbReference>
<name>A0AAU8BPB7_9VIBR</name>
<dbReference type="PRINTS" id="PR00039">
    <property type="entry name" value="HTHLYSR"/>
</dbReference>
<protein>
    <submittedName>
        <fullName evidence="6">LysR family transcriptional regulator</fullName>
    </submittedName>
</protein>
<evidence type="ECO:0000256" key="1">
    <source>
        <dbReference type="ARBA" id="ARBA00009437"/>
    </source>
</evidence>
<accession>A0AAU8BPB7</accession>
<evidence type="ECO:0000256" key="4">
    <source>
        <dbReference type="ARBA" id="ARBA00023163"/>
    </source>
</evidence>
<proteinExistence type="inferred from homology"/>
<sequence length="307" mass="34702">MKLNRLEQLEIHHLKVFISLYQIRNTTKTAESLGLSQSAISRTLKKLRDTLDDPLFTKTKSGLAPTEYADHLYSRMPNALEALLLTFQSQESFNPAHLTEELRIALHPSALELIGTELYTKIKSEAPNVKLRLDNCDSGTMNGLLNGNIHMSLNHEILDQPKEIYSKQLFVDELCVYGRKQHPLANGAHTPQELDQFDLAVCIGTEVENGMKIKSQAEMITEREYVIDLRCGDLQTAVNIVSTSDTILVGSKMYLARYPDLLQRIDLSFSKTIEVPFSISVLQKNRNHSLHVWLKNMVSELIAGKVK</sequence>
<dbReference type="InterPro" id="IPR000847">
    <property type="entry name" value="LysR_HTH_N"/>
</dbReference>
<evidence type="ECO:0000313" key="6">
    <source>
        <dbReference type="EMBL" id="XCD18343.1"/>
    </source>
</evidence>
<dbReference type="PANTHER" id="PTHR30118:SF15">
    <property type="entry name" value="TRANSCRIPTIONAL REGULATORY PROTEIN"/>
    <property type="match status" value="1"/>
</dbReference>
<dbReference type="Gene3D" id="1.10.10.10">
    <property type="entry name" value="Winged helix-like DNA-binding domain superfamily/Winged helix DNA-binding domain"/>
    <property type="match status" value="1"/>
</dbReference>
<dbReference type="GO" id="GO:0003700">
    <property type="term" value="F:DNA-binding transcription factor activity"/>
    <property type="evidence" value="ECO:0007669"/>
    <property type="project" value="InterPro"/>
</dbReference>
<evidence type="ECO:0000256" key="2">
    <source>
        <dbReference type="ARBA" id="ARBA00023015"/>
    </source>
</evidence>
<dbReference type="PANTHER" id="PTHR30118">
    <property type="entry name" value="HTH-TYPE TRANSCRIPTIONAL REGULATOR LEUO-RELATED"/>
    <property type="match status" value="1"/>
</dbReference>
<evidence type="ECO:0000256" key="3">
    <source>
        <dbReference type="ARBA" id="ARBA00023125"/>
    </source>
</evidence>
<dbReference type="KEGG" id="vck:PG915_16320"/>
<comment type="similarity">
    <text evidence="1">Belongs to the LysR transcriptional regulatory family.</text>
</comment>
<dbReference type="InterPro" id="IPR050389">
    <property type="entry name" value="LysR-type_TF"/>
</dbReference>
<gene>
    <name evidence="6" type="ORF">PG915_16320</name>
</gene>
<dbReference type="AlphaFoldDB" id="A0AAU8BPB7"/>
<dbReference type="PROSITE" id="PS50931">
    <property type="entry name" value="HTH_LYSR"/>
    <property type="match status" value="1"/>
</dbReference>
<keyword evidence="3" id="KW-0238">DNA-binding</keyword>
<dbReference type="Pfam" id="PF03466">
    <property type="entry name" value="LysR_substrate"/>
    <property type="match status" value="1"/>
</dbReference>
<keyword evidence="2" id="KW-0805">Transcription regulation</keyword>
<organism evidence="6">
    <name type="scientific">Vibrio chaetopteri</name>
    <dbReference type="NCBI Taxonomy" id="3016528"/>
    <lineage>
        <taxon>Bacteria</taxon>
        <taxon>Pseudomonadati</taxon>
        <taxon>Pseudomonadota</taxon>
        <taxon>Gammaproteobacteria</taxon>
        <taxon>Vibrionales</taxon>
        <taxon>Vibrionaceae</taxon>
        <taxon>Vibrio</taxon>
    </lineage>
</organism>
<evidence type="ECO:0000259" key="5">
    <source>
        <dbReference type="PROSITE" id="PS50931"/>
    </source>
</evidence>
<dbReference type="InterPro" id="IPR036388">
    <property type="entry name" value="WH-like_DNA-bd_sf"/>
</dbReference>
<dbReference type="GO" id="GO:0003677">
    <property type="term" value="F:DNA binding"/>
    <property type="evidence" value="ECO:0007669"/>
    <property type="project" value="UniProtKB-KW"/>
</dbReference>
<dbReference type="SUPFAM" id="SSF46785">
    <property type="entry name" value="Winged helix' DNA-binding domain"/>
    <property type="match status" value="1"/>
</dbReference>